<sequence>MPVDVSSLVPVGTFIGGLIGAGVLDHRRDRRQERREERTWRREVLAADRRLASDFERETLLAVQAGVQSLGRVAAQNYLAAVHWDHSGKPPQDFRNDGELDVRQLEESAHLKQLTERVADSDVRVLLHRLRTQLVAATHYGIGAGRVEIDVAFDDARETRDELERAVGNRLRSLIFGLPPVLDPPPGHSL</sequence>
<organism evidence="2">
    <name type="scientific">freshwater metagenome</name>
    <dbReference type="NCBI Taxonomy" id="449393"/>
    <lineage>
        <taxon>unclassified sequences</taxon>
        <taxon>metagenomes</taxon>
        <taxon>ecological metagenomes</taxon>
    </lineage>
</organism>
<feature type="transmembrane region" description="Helical" evidence="1">
    <location>
        <begin position="6"/>
        <end position="24"/>
    </location>
</feature>
<keyword evidence="1" id="KW-0812">Transmembrane</keyword>
<reference evidence="2" key="1">
    <citation type="submission" date="2020-05" db="EMBL/GenBank/DDBJ databases">
        <authorList>
            <person name="Chiriac C."/>
            <person name="Salcher M."/>
            <person name="Ghai R."/>
            <person name="Kavagutti S V."/>
        </authorList>
    </citation>
    <scope>NUCLEOTIDE SEQUENCE</scope>
</reference>
<accession>A0A6J7FSA1</accession>
<dbReference type="AlphaFoldDB" id="A0A6J7FSA1"/>
<protein>
    <submittedName>
        <fullName evidence="2">Unannotated protein</fullName>
    </submittedName>
</protein>
<keyword evidence="1" id="KW-1133">Transmembrane helix</keyword>
<dbReference type="EMBL" id="CAFBMQ010000001">
    <property type="protein sequence ID" value="CAB4896275.1"/>
    <property type="molecule type" value="Genomic_DNA"/>
</dbReference>
<gene>
    <name evidence="2" type="ORF">UFOPK3609_00033</name>
</gene>
<keyword evidence="1" id="KW-0472">Membrane</keyword>
<name>A0A6J7FSA1_9ZZZZ</name>
<proteinExistence type="predicted"/>
<evidence type="ECO:0000256" key="1">
    <source>
        <dbReference type="SAM" id="Phobius"/>
    </source>
</evidence>
<evidence type="ECO:0000313" key="2">
    <source>
        <dbReference type="EMBL" id="CAB4896275.1"/>
    </source>
</evidence>